<proteinExistence type="predicted"/>
<keyword evidence="5" id="KW-1185">Reference proteome</keyword>
<dbReference type="GO" id="GO:0051287">
    <property type="term" value="F:NAD binding"/>
    <property type="evidence" value="ECO:0007669"/>
    <property type="project" value="InterPro"/>
</dbReference>
<dbReference type="Proteomes" id="UP000801492">
    <property type="component" value="Unassembled WGS sequence"/>
</dbReference>
<reference evidence="4" key="1">
    <citation type="submission" date="2019-08" db="EMBL/GenBank/DDBJ databases">
        <title>The genome of the North American firefly Photinus pyralis.</title>
        <authorList>
            <consortium name="Photinus pyralis genome working group"/>
            <person name="Fallon T.R."/>
            <person name="Sander Lower S.E."/>
            <person name="Weng J.-K."/>
        </authorList>
    </citation>
    <scope>NUCLEOTIDE SEQUENCE</scope>
    <source>
        <strain evidence="4">TRF0915ILg1</strain>
        <tissue evidence="4">Whole body</tissue>
    </source>
</reference>
<dbReference type="FunFam" id="3.40.50.720:FF:000363">
    <property type="entry name" value="D-isomer specific 2-hydroxyacid dehydrogenase"/>
    <property type="match status" value="1"/>
</dbReference>
<dbReference type="PANTHER" id="PTHR43333:SF1">
    <property type="entry name" value="D-ISOMER SPECIFIC 2-HYDROXYACID DEHYDROGENASE NAD-BINDING DOMAIN-CONTAINING PROTEIN"/>
    <property type="match status" value="1"/>
</dbReference>
<dbReference type="OrthoDB" id="298012at2759"/>
<dbReference type="EMBL" id="VTPC01007183">
    <property type="protein sequence ID" value="KAF2894254.1"/>
    <property type="molecule type" value="Genomic_DNA"/>
</dbReference>
<dbReference type="AlphaFoldDB" id="A0A8K0GCA4"/>
<evidence type="ECO:0000256" key="2">
    <source>
        <dbReference type="ARBA" id="ARBA00023027"/>
    </source>
</evidence>
<evidence type="ECO:0000256" key="1">
    <source>
        <dbReference type="ARBA" id="ARBA00023002"/>
    </source>
</evidence>
<dbReference type="SUPFAM" id="SSF52283">
    <property type="entry name" value="Formate/glycerate dehydrogenase catalytic domain-like"/>
    <property type="match status" value="1"/>
</dbReference>
<protein>
    <recommendedName>
        <fullName evidence="3">D-isomer specific 2-hydroxyacid dehydrogenase NAD-binding domain-containing protein</fullName>
    </recommendedName>
</protein>
<dbReference type="GO" id="GO:0016491">
    <property type="term" value="F:oxidoreductase activity"/>
    <property type="evidence" value="ECO:0007669"/>
    <property type="project" value="UniProtKB-KW"/>
</dbReference>
<keyword evidence="1" id="KW-0560">Oxidoreductase</keyword>
<gene>
    <name evidence="4" type="ORF">ILUMI_11915</name>
</gene>
<dbReference type="Pfam" id="PF02826">
    <property type="entry name" value="2-Hacid_dh_C"/>
    <property type="match status" value="1"/>
</dbReference>
<evidence type="ECO:0000259" key="3">
    <source>
        <dbReference type="Pfam" id="PF02826"/>
    </source>
</evidence>
<dbReference type="Gene3D" id="3.40.50.720">
    <property type="entry name" value="NAD(P)-binding Rossmann-like Domain"/>
    <property type="match status" value="2"/>
</dbReference>
<organism evidence="4 5">
    <name type="scientific">Ignelater luminosus</name>
    <name type="common">Cucubano</name>
    <name type="synonym">Pyrophorus luminosus</name>
    <dbReference type="NCBI Taxonomy" id="2038154"/>
    <lineage>
        <taxon>Eukaryota</taxon>
        <taxon>Metazoa</taxon>
        <taxon>Ecdysozoa</taxon>
        <taxon>Arthropoda</taxon>
        <taxon>Hexapoda</taxon>
        <taxon>Insecta</taxon>
        <taxon>Pterygota</taxon>
        <taxon>Neoptera</taxon>
        <taxon>Endopterygota</taxon>
        <taxon>Coleoptera</taxon>
        <taxon>Polyphaga</taxon>
        <taxon>Elateriformia</taxon>
        <taxon>Elateroidea</taxon>
        <taxon>Elateridae</taxon>
        <taxon>Agrypninae</taxon>
        <taxon>Pyrophorini</taxon>
        <taxon>Ignelater</taxon>
    </lineage>
</organism>
<accession>A0A8K0GCA4</accession>
<sequence>MKFLKMNISVISKIPNLMKELKIALPQLNFQEINEELETNITNAEIIVGDYDLLAPHIYNLPKTKWVQGTWAGLDAIMPHINKPLPYLLTRFSGQHFGQMMAEYVITNIVNHERDFYAISENQKACNWSQDGNINNYRVISDLTIGIMGIGNIGSWIGKCLNLLGAKVLAYGRRPSVQLTGEYSYISEYFAKPGLPMFLKNSDYIINVLPTTSETRGLLNGNVLQNCKERESVFINVGRGTIIDEKDLIHALNNKWISQAILDVFLVEPLPKDSPLWTMSQVKITPHVAAVSKPKHVAEQFKENYELFINNKPIPTTVNLANEY</sequence>
<feature type="domain" description="D-isomer specific 2-hydroxyacid dehydrogenase NAD-binding" evidence="3">
    <location>
        <begin position="108"/>
        <end position="289"/>
    </location>
</feature>
<evidence type="ECO:0000313" key="5">
    <source>
        <dbReference type="Proteomes" id="UP000801492"/>
    </source>
</evidence>
<dbReference type="InterPro" id="IPR006140">
    <property type="entry name" value="D-isomer_DH_NAD-bd"/>
</dbReference>
<dbReference type="PANTHER" id="PTHR43333">
    <property type="entry name" value="2-HACID_DH_C DOMAIN-CONTAINING PROTEIN"/>
    <property type="match status" value="1"/>
</dbReference>
<name>A0A8K0GCA4_IGNLU</name>
<evidence type="ECO:0000313" key="4">
    <source>
        <dbReference type="EMBL" id="KAF2894254.1"/>
    </source>
</evidence>
<comment type="caution">
    <text evidence="4">The sequence shown here is derived from an EMBL/GenBank/DDBJ whole genome shotgun (WGS) entry which is preliminary data.</text>
</comment>
<dbReference type="SUPFAM" id="SSF51735">
    <property type="entry name" value="NAD(P)-binding Rossmann-fold domains"/>
    <property type="match status" value="1"/>
</dbReference>
<keyword evidence="2" id="KW-0520">NAD</keyword>
<dbReference type="InterPro" id="IPR036291">
    <property type="entry name" value="NAD(P)-bd_dom_sf"/>
</dbReference>